<dbReference type="Proteomes" id="UP000182284">
    <property type="component" value="Unassembled WGS sequence"/>
</dbReference>
<protein>
    <submittedName>
        <fullName evidence="1">Uncharacterized protein</fullName>
    </submittedName>
</protein>
<reference evidence="1 2" key="1">
    <citation type="submission" date="2016-10" db="EMBL/GenBank/DDBJ databases">
        <authorList>
            <person name="de Groot N.N."/>
        </authorList>
    </citation>
    <scope>NUCLEOTIDE SEQUENCE [LARGE SCALE GENOMIC DNA]</scope>
    <source>
        <strain evidence="1 2">DSM 27375</strain>
    </source>
</reference>
<evidence type="ECO:0000313" key="2">
    <source>
        <dbReference type="Proteomes" id="UP000182284"/>
    </source>
</evidence>
<sequence length="89" mass="9812">MKDPIRMSYANGGPLQAVALMIDHISSSWTETQAKTILPFLRSLTPPTQKQVADLFGVSRQSVGKTLDAAAYHLLLEVLHTLEEETVYA</sequence>
<dbReference type="AlphaFoldDB" id="A0A1G7PL46"/>
<gene>
    <name evidence="1" type="ORF">SAMN04488117_10874</name>
</gene>
<organism evidence="1 2">
    <name type="scientific">Celeribacter baekdonensis</name>
    <dbReference type="NCBI Taxonomy" id="875171"/>
    <lineage>
        <taxon>Bacteria</taxon>
        <taxon>Pseudomonadati</taxon>
        <taxon>Pseudomonadota</taxon>
        <taxon>Alphaproteobacteria</taxon>
        <taxon>Rhodobacterales</taxon>
        <taxon>Roseobacteraceae</taxon>
        <taxon>Celeribacter</taxon>
    </lineage>
</organism>
<name>A0A1G7PL46_9RHOB</name>
<dbReference type="EMBL" id="FNBL01000008">
    <property type="protein sequence ID" value="SDF86971.1"/>
    <property type="molecule type" value="Genomic_DNA"/>
</dbReference>
<accession>A0A1G7PL46</accession>
<proteinExistence type="predicted"/>
<evidence type="ECO:0000313" key="1">
    <source>
        <dbReference type="EMBL" id="SDF86971.1"/>
    </source>
</evidence>